<sequence>MCNFCREPHRRQRGAALHGIVRLGLSELMKVRPRRTPHVPGATDAVPLPDASGTSIKTIQHHLPAALQSTGAAEEQQKLDVFVDEYVASLDEH</sequence>
<reference evidence="1" key="1">
    <citation type="submission" date="2022-08" db="UniProtKB">
        <authorList>
            <consortium name="EnsemblMetazoa"/>
        </authorList>
    </citation>
    <scope>IDENTIFICATION</scope>
    <source>
        <strain evidence="1">Dongola</strain>
    </source>
</reference>
<proteinExistence type="predicted"/>
<dbReference type="VEuPathDB" id="VectorBase:AARA006152"/>
<dbReference type="AlphaFoldDB" id="A0A182HXX4"/>
<evidence type="ECO:0000313" key="2">
    <source>
        <dbReference type="Proteomes" id="UP000075840"/>
    </source>
</evidence>
<protein>
    <submittedName>
        <fullName evidence="1">Uncharacterized protein</fullName>
    </submittedName>
</protein>
<evidence type="ECO:0000313" key="1">
    <source>
        <dbReference type="EnsemblMetazoa" id="AARA006152-PA"/>
    </source>
</evidence>
<dbReference type="Proteomes" id="UP000075840">
    <property type="component" value="Unassembled WGS sequence"/>
</dbReference>
<keyword evidence="2" id="KW-1185">Reference proteome</keyword>
<organism evidence="1 2">
    <name type="scientific">Anopheles arabiensis</name>
    <name type="common">Mosquito</name>
    <dbReference type="NCBI Taxonomy" id="7173"/>
    <lineage>
        <taxon>Eukaryota</taxon>
        <taxon>Metazoa</taxon>
        <taxon>Ecdysozoa</taxon>
        <taxon>Arthropoda</taxon>
        <taxon>Hexapoda</taxon>
        <taxon>Insecta</taxon>
        <taxon>Pterygota</taxon>
        <taxon>Neoptera</taxon>
        <taxon>Endopterygota</taxon>
        <taxon>Diptera</taxon>
        <taxon>Nematocera</taxon>
        <taxon>Culicoidea</taxon>
        <taxon>Culicidae</taxon>
        <taxon>Anophelinae</taxon>
        <taxon>Anopheles</taxon>
    </lineage>
</organism>
<dbReference type="EnsemblMetazoa" id="AARA006152-RA">
    <property type="protein sequence ID" value="AARA006152-PA"/>
    <property type="gene ID" value="AARA006152"/>
</dbReference>
<dbReference type="EMBL" id="APCN01006159">
    <property type="status" value="NOT_ANNOTATED_CDS"/>
    <property type="molecule type" value="Genomic_DNA"/>
</dbReference>
<name>A0A182HXX4_ANOAR</name>
<accession>A0A182HXX4</accession>